<proteinExistence type="predicted"/>
<reference evidence="1 2" key="1">
    <citation type="submission" date="2024-05" db="EMBL/GenBank/DDBJ databases">
        <title>Genome Sequence and Characterization of the New Strain Purple Sulfur Bacterium of Genus Thioalkalicoccus.</title>
        <authorList>
            <person name="Bryantseva I.A."/>
            <person name="Kyndt J.A."/>
            <person name="Imhoff J.F."/>
        </authorList>
    </citation>
    <scope>NUCLEOTIDE SEQUENCE [LARGE SCALE GENOMIC DNA]</scope>
    <source>
        <strain evidence="1 2">Um2</strain>
    </source>
</reference>
<accession>A0ABV4BHF9</accession>
<evidence type="ECO:0000313" key="2">
    <source>
        <dbReference type="Proteomes" id="UP001564408"/>
    </source>
</evidence>
<protein>
    <submittedName>
        <fullName evidence="1">Uncharacterized protein</fullName>
    </submittedName>
</protein>
<organism evidence="1 2">
    <name type="scientific">Thioalkalicoccus limnaeus</name>
    <dbReference type="NCBI Taxonomy" id="120681"/>
    <lineage>
        <taxon>Bacteria</taxon>
        <taxon>Pseudomonadati</taxon>
        <taxon>Pseudomonadota</taxon>
        <taxon>Gammaproteobacteria</taxon>
        <taxon>Chromatiales</taxon>
        <taxon>Chromatiaceae</taxon>
        <taxon>Thioalkalicoccus</taxon>
    </lineage>
</organism>
<comment type="caution">
    <text evidence="1">The sequence shown here is derived from an EMBL/GenBank/DDBJ whole genome shotgun (WGS) entry which is preliminary data.</text>
</comment>
<gene>
    <name evidence="1" type="ORF">ABC977_16245</name>
</gene>
<sequence length="52" mass="5715">MSGWKILAIALILSGVLGLAYGGFSYTKEAQEARSDPLELTVEERQAAIIWF</sequence>
<evidence type="ECO:0000313" key="1">
    <source>
        <dbReference type="EMBL" id="MEY6433956.1"/>
    </source>
</evidence>
<dbReference type="EMBL" id="JBDKXB010000034">
    <property type="protein sequence ID" value="MEY6433956.1"/>
    <property type="molecule type" value="Genomic_DNA"/>
</dbReference>
<name>A0ABV4BHF9_9GAMM</name>
<dbReference type="Proteomes" id="UP001564408">
    <property type="component" value="Unassembled WGS sequence"/>
</dbReference>
<keyword evidence="2" id="KW-1185">Reference proteome</keyword>
<dbReference type="RefSeq" id="WP_369668342.1">
    <property type="nucleotide sequence ID" value="NZ_JBDKXB010000034.1"/>
</dbReference>